<dbReference type="GO" id="GO:0007010">
    <property type="term" value="P:cytoskeleton organization"/>
    <property type="evidence" value="ECO:0007669"/>
    <property type="project" value="TreeGrafter"/>
</dbReference>
<dbReference type="GO" id="GO:0005886">
    <property type="term" value="C:plasma membrane"/>
    <property type="evidence" value="ECO:0007669"/>
    <property type="project" value="TreeGrafter"/>
</dbReference>
<evidence type="ECO:0000313" key="4">
    <source>
        <dbReference type="Proteomes" id="UP001152888"/>
    </source>
</evidence>
<dbReference type="Pfam" id="PF00611">
    <property type="entry name" value="FCH"/>
    <property type="match status" value="1"/>
</dbReference>
<organism evidence="3 4">
    <name type="scientific">Acanthoscelides obtectus</name>
    <name type="common">Bean weevil</name>
    <name type="synonym">Bruchus obtectus</name>
    <dbReference type="NCBI Taxonomy" id="200917"/>
    <lineage>
        <taxon>Eukaryota</taxon>
        <taxon>Metazoa</taxon>
        <taxon>Ecdysozoa</taxon>
        <taxon>Arthropoda</taxon>
        <taxon>Hexapoda</taxon>
        <taxon>Insecta</taxon>
        <taxon>Pterygota</taxon>
        <taxon>Neoptera</taxon>
        <taxon>Endopterygota</taxon>
        <taxon>Coleoptera</taxon>
        <taxon>Polyphaga</taxon>
        <taxon>Cucujiformia</taxon>
        <taxon>Chrysomeloidea</taxon>
        <taxon>Chrysomelidae</taxon>
        <taxon>Bruchinae</taxon>
        <taxon>Bruchini</taxon>
        <taxon>Acanthoscelides</taxon>
    </lineage>
</organism>
<dbReference type="GO" id="GO:0030100">
    <property type="term" value="P:regulation of endocytosis"/>
    <property type="evidence" value="ECO:0007669"/>
    <property type="project" value="TreeGrafter"/>
</dbReference>
<reference evidence="3" key="1">
    <citation type="submission" date="2022-03" db="EMBL/GenBank/DDBJ databases">
        <authorList>
            <person name="Sayadi A."/>
        </authorList>
    </citation>
    <scope>NUCLEOTIDE SEQUENCE</scope>
</reference>
<dbReference type="GO" id="GO:0097320">
    <property type="term" value="P:plasma membrane tubulation"/>
    <property type="evidence" value="ECO:0007669"/>
    <property type="project" value="TreeGrafter"/>
</dbReference>
<comment type="caution">
    <text evidence="3">The sequence shown here is derived from an EMBL/GenBank/DDBJ whole genome shotgun (WGS) entry which is preliminary data.</text>
</comment>
<dbReference type="OrthoDB" id="10255128at2759"/>
<dbReference type="SMART" id="SM00055">
    <property type="entry name" value="FCH"/>
    <property type="match status" value="1"/>
</dbReference>
<proteinExistence type="predicted"/>
<dbReference type="Proteomes" id="UP001152888">
    <property type="component" value="Unassembled WGS sequence"/>
</dbReference>
<dbReference type="FunFam" id="1.20.1270.60:FF:000205">
    <property type="entry name" value="Protein kinase C and casein kinase substrate in neurons protein 1"/>
    <property type="match status" value="1"/>
</dbReference>
<dbReference type="AlphaFoldDB" id="A0A9P0PGU7"/>
<dbReference type="PANTHER" id="PTHR23065:SF11">
    <property type="entry name" value="SYNDAPIN, ISOFORM C"/>
    <property type="match status" value="1"/>
</dbReference>
<dbReference type="Gene3D" id="1.20.1270.60">
    <property type="entry name" value="Arfaptin homology (AH) domain/BAR domain"/>
    <property type="match status" value="1"/>
</dbReference>
<sequence length="154" mass="17877">MSHHSDDNMLIATSDSFWEPGNYKKTTKRIEDGYKLCQELTALINERAEIEKNYAKSLKSWSKKWNDAIEKGPEYGTTEAAWKGVLVEADRRCDLHSKIRDNLVNDVLNKIKQWQKDTYHRMISPTNKGICDSVQSYICSFLQNAMLILLNIYL</sequence>
<dbReference type="GO" id="GO:0005768">
    <property type="term" value="C:endosome"/>
    <property type="evidence" value="ECO:0007669"/>
    <property type="project" value="TreeGrafter"/>
</dbReference>
<protein>
    <recommendedName>
        <fullName evidence="2">F-BAR domain-containing protein</fullName>
    </recommendedName>
</protein>
<evidence type="ECO:0000313" key="3">
    <source>
        <dbReference type="EMBL" id="CAH1985642.1"/>
    </source>
</evidence>
<dbReference type="SUPFAM" id="SSF103657">
    <property type="entry name" value="BAR/IMD domain-like"/>
    <property type="match status" value="1"/>
</dbReference>
<feature type="domain" description="F-BAR" evidence="2">
    <location>
        <begin position="11"/>
        <end position="154"/>
    </location>
</feature>
<keyword evidence="1" id="KW-0175">Coiled coil</keyword>
<dbReference type="InterPro" id="IPR031160">
    <property type="entry name" value="F_BAR_dom"/>
</dbReference>
<dbReference type="InterPro" id="IPR001060">
    <property type="entry name" value="FCH_dom"/>
</dbReference>
<evidence type="ECO:0000256" key="1">
    <source>
        <dbReference type="PROSITE-ProRule" id="PRU01077"/>
    </source>
</evidence>
<dbReference type="PROSITE" id="PS51741">
    <property type="entry name" value="F_BAR"/>
    <property type="match status" value="1"/>
</dbReference>
<keyword evidence="4" id="KW-1185">Reference proteome</keyword>
<gene>
    <name evidence="3" type="ORF">ACAOBT_LOCUS16790</name>
</gene>
<accession>A0A9P0PGU7</accession>
<dbReference type="PANTHER" id="PTHR23065">
    <property type="entry name" value="PROLINE-SERINE-THREONINE PHOSPHATASE INTERACTING PROTEIN 1"/>
    <property type="match status" value="1"/>
</dbReference>
<dbReference type="InterPro" id="IPR027267">
    <property type="entry name" value="AH/BAR_dom_sf"/>
</dbReference>
<name>A0A9P0PGU7_ACAOB</name>
<dbReference type="GO" id="GO:0005543">
    <property type="term" value="F:phospholipid binding"/>
    <property type="evidence" value="ECO:0007669"/>
    <property type="project" value="TreeGrafter"/>
</dbReference>
<evidence type="ECO:0000259" key="2">
    <source>
        <dbReference type="PROSITE" id="PS51741"/>
    </source>
</evidence>
<dbReference type="EMBL" id="CAKOFQ010006983">
    <property type="protein sequence ID" value="CAH1985642.1"/>
    <property type="molecule type" value="Genomic_DNA"/>
</dbReference>